<protein>
    <submittedName>
        <fullName evidence="1">Uncharacterized protein</fullName>
    </submittedName>
</protein>
<dbReference type="GeneID" id="14918958"/>
<dbReference type="Proteomes" id="UP000011083">
    <property type="component" value="Unassembled WGS sequence"/>
</dbReference>
<keyword evidence="2" id="KW-1185">Reference proteome</keyword>
<evidence type="ECO:0000313" key="1">
    <source>
        <dbReference type="EMBL" id="ELR18316.1"/>
    </source>
</evidence>
<proteinExistence type="predicted"/>
<organism evidence="1 2">
    <name type="scientific">Acanthamoeba castellanii (strain ATCC 30010 / Neff)</name>
    <dbReference type="NCBI Taxonomy" id="1257118"/>
    <lineage>
        <taxon>Eukaryota</taxon>
        <taxon>Amoebozoa</taxon>
        <taxon>Discosea</taxon>
        <taxon>Longamoebia</taxon>
        <taxon>Centramoebida</taxon>
        <taxon>Acanthamoebidae</taxon>
        <taxon>Acanthamoeba</taxon>
    </lineage>
</organism>
<dbReference type="VEuPathDB" id="AmoebaDB:ACA1_371630"/>
<sequence>MRRCITSSTLRGSFSSRAISSARSLAAPAHAHASAQPDASVYRSKQGGSFEEALDINVVDVEDLFNPASGYWENPANWNDMDYVWKLKVERLQQELNIPAEQAAKFRKEHDISKGYLTLEWILPSPPPEHTFEELPILKETEEEPATSFEARAARLLESAHKAKTVSAEHTQTFESLAKEFSFSDREKTAFKELLNRYAKGQTPSFPNEYEEHAHDEHH</sequence>
<name>L8H1Q1_ACACF</name>
<dbReference type="RefSeq" id="XP_004340336.1">
    <property type="nucleotide sequence ID" value="XM_004340288.1"/>
</dbReference>
<accession>L8H1Q1</accession>
<dbReference type="KEGG" id="acan:ACA1_371630"/>
<dbReference type="AlphaFoldDB" id="L8H1Q1"/>
<evidence type="ECO:0000313" key="2">
    <source>
        <dbReference type="Proteomes" id="UP000011083"/>
    </source>
</evidence>
<gene>
    <name evidence="1" type="ORF">ACA1_371630</name>
</gene>
<dbReference type="EMBL" id="KB007960">
    <property type="protein sequence ID" value="ELR18316.1"/>
    <property type="molecule type" value="Genomic_DNA"/>
</dbReference>
<reference evidence="1 2" key="1">
    <citation type="journal article" date="2013" name="Genome Biol.">
        <title>Genome of Acanthamoeba castellanii highlights extensive lateral gene transfer and early evolution of tyrosine kinase signaling.</title>
        <authorList>
            <person name="Clarke M."/>
            <person name="Lohan A.J."/>
            <person name="Liu B."/>
            <person name="Lagkouvardos I."/>
            <person name="Roy S."/>
            <person name="Zafar N."/>
            <person name="Bertelli C."/>
            <person name="Schilde C."/>
            <person name="Kianianmomeni A."/>
            <person name="Burglin T.R."/>
            <person name="Frech C."/>
            <person name="Turcotte B."/>
            <person name="Kopec K.O."/>
            <person name="Synnott J.M."/>
            <person name="Choo C."/>
            <person name="Paponov I."/>
            <person name="Finkler A."/>
            <person name="Soon Heng Tan C."/>
            <person name="Hutchins A.P."/>
            <person name="Weinmeier T."/>
            <person name="Rattei T."/>
            <person name="Chu J.S."/>
            <person name="Gimenez G."/>
            <person name="Irimia M."/>
            <person name="Rigden D.J."/>
            <person name="Fitzpatrick D.A."/>
            <person name="Lorenzo-Morales J."/>
            <person name="Bateman A."/>
            <person name="Chiu C.H."/>
            <person name="Tang P."/>
            <person name="Hegemann P."/>
            <person name="Fromm H."/>
            <person name="Raoult D."/>
            <person name="Greub G."/>
            <person name="Miranda-Saavedra D."/>
            <person name="Chen N."/>
            <person name="Nash P."/>
            <person name="Ginger M.L."/>
            <person name="Horn M."/>
            <person name="Schaap P."/>
            <person name="Caler L."/>
            <person name="Loftus B."/>
        </authorList>
    </citation>
    <scope>NUCLEOTIDE SEQUENCE [LARGE SCALE GENOMIC DNA]</scope>
    <source>
        <strain evidence="1 2">Neff</strain>
    </source>
</reference>